<dbReference type="EMBL" id="ADWY01000028">
    <property type="protein sequence ID" value="EGH06186.1"/>
    <property type="molecule type" value="Genomic_DNA"/>
</dbReference>
<reference evidence="1 2" key="1">
    <citation type="journal article" date="2011" name="PLoS Pathog.">
        <title>Dynamic evolution of pathogenicity revealed by sequencing and comparative genomics of 19 Pseudomonas syringae isolates.</title>
        <authorList>
            <person name="Baltrus D.A."/>
            <person name="Nishimura M.T."/>
            <person name="Romanchuk A."/>
            <person name="Chang J.H."/>
            <person name="Mukhtar M.S."/>
            <person name="Cherkis K."/>
            <person name="Roach J."/>
            <person name="Grant S.R."/>
            <person name="Jones C.D."/>
            <person name="Dangl J.L."/>
        </authorList>
    </citation>
    <scope>NUCLEOTIDE SEQUENCE [LARGE SCALE GENOMIC DNA]</scope>
    <source>
        <strain evidence="2">race 4</strain>
    </source>
</reference>
<accession>F3BYD6</accession>
<dbReference type="HOGENOM" id="CLU_2909566_0_0_6"/>
<protein>
    <submittedName>
        <fullName evidence="1">Uncharacterized protein</fullName>
    </submittedName>
</protein>
<feature type="non-terminal residue" evidence="1">
    <location>
        <position position="1"/>
    </location>
</feature>
<evidence type="ECO:0000313" key="1">
    <source>
        <dbReference type="EMBL" id="EGH06186.1"/>
    </source>
</evidence>
<dbReference type="AlphaFoldDB" id="F3BYD6"/>
<evidence type="ECO:0000313" key="2">
    <source>
        <dbReference type="Proteomes" id="UP000005466"/>
    </source>
</evidence>
<comment type="caution">
    <text evidence="1">The sequence shown here is derived from an EMBL/GenBank/DDBJ whole genome shotgun (WGS) entry which is preliminary data.</text>
</comment>
<dbReference type="BioCyc" id="PSYR875330:G11XH-112-MONOMER"/>
<proteinExistence type="predicted"/>
<organism evidence="1 2">
    <name type="scientific">Pseudomonas savastanoi pv. glycinea str. race 4</name>
    <dbReference type="NCBI Taxonomy" id="875330"/>
    <lineage>
        <taxon>Bacteria</taxon>
        <taxon>Pseudomonadati</taxon>
        <taxon>Pseudomonadota</taxon>
        <taxon>Gammaproteobacteria</taxon>
        <taxon>Pseudomonadales</taxon>
        <taxon>Pseudomonadaceae</taxon>
        <taxon>Pseudomonas</taxon>
    </lineage>
</organism>
<gene>
    <name evidence="1" type="ORF">Pgy4_00610</name>
</gene>
<sequence>EETSSQKTGCQACRQACCIGDSGNRCGTRCISPERSTGNTRQPVLTTGCNIEARSAKQAGLF</sequence>
<dbReference type="Proteomes" id="UP000005466">
    <property type="component" value="Unassembled WGS sequence"/>
</dbReference>
<name>F3BYD6_PSESG</name>